<name>A0A9P4KFL2_9PLEO</name>
<accession>A0A9P4KFL2</accession>
<dbReference type="AlphaFoldDB" id="A0A9P4KFL2"/>
<keyword evidence="4" id="KW-1185">Reference proteome</keyword>
<gene>
    <name evidence="3" type="ORF">CC78DRAFT_46270</name>
</gene>
<dbReference type="PANTHER" id="PTHR33112:SF1">
    <property type="entry name" value="HETEROKARYON INCOMPATIBILITY DOMAIN-CONTAINING PROTEIN"/>
    <property type="match status" value="1"/>
</dbReference>
<dbReference type="Proteomes" id="UP000800093">
    <property type="component" value="Unassembled WGS sequence"/>
</dbReference>
<evidence type="ECO:0000313" key="4">
    <source>
        <dbReference type="Proteomes" id="UP000800093"/>
    </source>
</evidence>
<dbReference type="Pfam" id="PF06985">
    <property type="entry name" value="HET"/>
    <property type="match status" value="1"/>
</dbReference>
<reference evidence="4" key="1">
    <citation type="journal article" date="2020" name="Stud. Mycol.">
        <title>101 Dothideomycetes genomes: A test case for predicting lifestyles and emergence of pathogens.</title>
        <authorList>
            <person name="Haridas S."/>
            <person name="Albert R."/>
            <person name="Binder M."/>
            <person name="Bloem J."/>
            <person name="LaButti K."/>
            <person name="Salamov A."/>
            <person name="Andreopoulos B."/>
            <person name="Baker S."/>
            <person name="Barry K."/>
            <person name="Bills G."/>
            <person name="Bluhm B."/>
            <person name="Cannon C."/>
            <person name="Castanera R."/>
            <person name="Culley D."/>
            <person name="Daum C."/>
            <person name="Ezra D."/>
            <person name="Gonzalez J."/>
            <person name="Henrissat B."/>
            <person name="Kuo A."/>
            <person name="Liang C."/>
            <person name="Lipzen A."/>
            <person name="Lutzoni F."/>
            <person name="Magnuson J."/>
            <person name="Mondo S."/>
            <person name="Nolan M."/>
            <person name="Ohm R."/>
            <person name="Pangilinan J."/>
            <person name="Park H.-J."/>
            <person name="Ramirez L."/>
            <person name="Alfaro M."/>
            <person name="Sun H."/>
            <person name="Tritt A."/>
            <person name="Yoshinaga Y."/>
            <person name="Zwiers L.-H."/>
            <person name="Turgeon B."/>
            <person name="Goodwin S."/>
            <person name="Spatafora J."/>
            <person name="Crous P."/>
            <person name="Grigoriev I."/>
        </authorList>
    </citation>
    <scope>NUCLEOTIDE SEQUENCE [LARGE SCALE GENOMIC DNA]</scope>
    <source>
        <strain evidence="4">CBS 304.66</strain>
    </source>
</reference>
<protein>
    <submittedName>
        <fullName evidence="3">HET-domain-containing protein</fullName>
    </submittedName>
</protein>
<dbReference type="PANTHER" id="PTHR33112">
    <property type="entry name" value="DOMAIN PROTEIN, PUTATIVE-RELATED"/>
    <property type="match status" value="1"/>
</dbReference>
<evidence type="ECO:0000259" key="2">
    <source>
        <dbReference type="Pfam" id="PF06985"/>
    </source>
</evidence>
<evidence type="ECO:0000256" key="1">
    <source>
        <dbReference type="SAM" id="MobiDB-lite"/>
    </source>
</evidence>
<dbReference type="EMBL" id="ML986589">
    <property type="protein sequence ID" value="KAF2267710.1"/>
    <property type="molecule type" value="Genomic_DNA"/>
</dbReference>
<comment type="caution">
    <text evidence="3">The sequence shown here is derived from an EMBL/GenBank/DDBJ whole genome shotgun (WGS) entry which is preliminary data.</text>
</comment>
<feature type="region of interest" description="Disordered" evidence="1">
    <location>
        <begin position="1"/>
        <end position="25"/>
    </location>
</feature>
<organism evidence="3 4">
    <name type="scientific">Lojkania enalia</name>
    <dbReference type="NCBI Taxonomy" id="147567"/>
    <lineage>
        <taxon>Eukaryota</taxon>
        <taxon>Fungi</taxon>
        <taxon>Dikarya</taxon>
        <taxon>Ascomycota</taxon>
        <taxon>Pezizomycotina</taxon>
        <taxon>Dothideomycetes</taxon>
        <taxon>Pleosporomycetidae</taxon>
        <taxon>Pleosporales</taxon>
        <taxon>Pleosporales incertae sedis</taxon>
        <taxon>Lojkania</taxon>
    </lineage>
</organism>
<proteinExistence type="predicted"/>
<dbReference type="OrthoDB" id="5428863at2759"/>
<feature type="domain" description="Heterokaryon incompatibility" evidence="2">
    <location>
        <begin position="253"/>
        <end position="378"/>
    </location>
</feature>
<dbReference type="InterPro" id="IPR010730">
    <property type="entry name" value="HET"/>
</dbReference>
<sequence>MALRSRPTSPEIAEGRDGNKRQKIAPPSQLCGPCRTLKFDRSFRKAFKYYGGPGGIFLRKKTIKRPERTGLPLYYEDYFHVHDFKDRLAKPSECPLCTFFRSMMVDPGRYMNYKLLAFCSSESAFFCLPRLQKSSICEKVNDTIFMAVVPDIPSIPRNGCEEHWLEKGIPAAGLIYRVLADATVDANETLLNARQLSYKVDFSIPREWLSYCNEHHDVCKPKTQHGSVDQWFRVINCELDSPEVEEQPWGVEYAALSYVWGRGMEDWPKTVLDAVHVTKEMGLRWLWVDRLCINQEDQVEKDYLISRMTTIYSEAAFTIVAAAGSGADCGLPGVRSTPRKLQPKYELDSSNILISTLLDPRLEICNSVWSTRGWTYQEGILSNRRLVFTDHQAYWECKCMSIHEAVRLPLDLVHESSRLHMADFMRGGIFKSVSYNGGARNHEEVQISDDSDILDYGFTISKDQPLSAKLRGLQEHIRAFSSRNLSSDGDSLRAFQGITGLYGLESNIFPFLGLPMWLGEVAGGQLGAQMTLALSLCFWYHRSDSDLHMFASEQCQRRTHLPSWTWAGWKGTVSWRLPPHEEHSRTMCDLVESEFIDLLWAADIYLRDKNSSASVHLASIDSPHSLDNEDLRLLEIKKPWVLKHFDCIPDNYHQWAWLRKAGRSLDKKYNAGPVSWNSDFYRIRGRLTFIGVSISITRAEWTGKHKSGEFKSVLLFAGRDPSGNHGRARFLTLRRMQEGDEIWERIGIIQLIIPDGVDSEPNGELSRYKSSKQLFEALPIQQRPWPLVIQ</sequence>
<evidence type="ECO:0000313" key="3">
    <source>
        <dbReference type="EMBL" id="KAF2267710.1"/>
    </source>
</evidence>